<gene>
    <name evidence="1" type="ORF">MLD38_024064</name>
</gene>
<proteinExistence type="predicted"/>
<protein>
    <submittedName>
        <fullName evidence="1">Uncharacterized protein</fullName>
    </submittedName>
</protein>
<evidence type="ECO:0000313" key="1">
    <source>
        <dbReference type="EMBL" id="KAI4339083.1"/>
    </source>
</evidence>
<organism evidence="1 2">
    <name type="scientific">Melastoma candidum</name>
    <dbReference type="NCBI Taxonomy" id="119954"/>
    <lineage>
        <taxon>Eukaryota</taxon>
        <taxon>Viridiplantae</taxon>
        <taxon>Streptophyta</taxon>
        <taxon>Embryophyta</taxon>
        <taxon>Tracheophyta</taxon>
        <taxon>Spermatophyta</taxon>
        <taxon>Magnoliopsida</taxon>
        <taxon>eudicotyledons</taxon>
        <taxon>Gunneridae</taxon>
        <taxon>Pentapetalae</taxon>
        <taxon>rosids</taxon>
        <taxon>malvids</taxon>
        <taxon>Myrtales</taxon>
        <taxon>Melastomataceae</taxon>
        <taxon>Melastomatoideae</taxon>
        <taxon>Melastomateae</taxon>
        <taxon>Melastoma</taxon>
    </lineage>
</organism>
<accession>A0ACB9NRI3</accession>
<comment type="caution">
    <text evidence="1">The sequence shown here is derived from an EMBL/GenBank/DDBJ whole genome shotgun (WGS) entry which is preliminary data.</text>
</comment>
<keyword evidence="2" id="KW-1185">Reference proteome</keyword>
<evidence type="ECO:0000313" key="2">
    <source>
        <dbReference type="Proteomes" id="UP001057402"/>
    </source>
</evidence>
<reference evidence="2" key="1">
    <citation type="journal article" date="2023" name="Front. Plant Sci.">
        <title>Chromosomal-level genome assembly of Melastoma candidum provides insights into trichome evolution.</title>
        <authorList>
            <person name="Zhong Y."/>
            <person name="Wu W."/>
            <person name="Sun C."/>
            <person name="Zou P."/>
            <person name="Liu Y."/>
            <person name="Dai S."/>
            <person name="Zhou R."/>
        </authorList>
    </citation>
    <scope>NUCLEOTIDE SEQUENCE [LARGE SCALE GENOMIC DNA]</scope>
</reference>
<name>A0ACB9NRI3_9MYRT</name>
<dbReference type="Proteomes" id="UP001057402">
    <property type="component" value="Chromosome 7"/>
</dbReference>
<dbReference type="EMBL" id="CM042886">
    <property type="protein sequence ID" value="KAI4339083.1"/>
    <property type="molecule type" value="Genomic_DNA"/>
</dbReference>
<sequence>MARILRMPVVATMILAIMILPGAPYGTRVQGQACQGDISALTAQCGPNVYKGSPQTAPSQGCCGVVKRTDVQCLREPDQVWVQMRKHLRGNTPWPARKRSLPLLTARVLTGPIIKIVGASMYYSLCFPQLRQHTLAMLVPSAIAE</sequence>